<organism evidence="3 4">
    <name type="scientific">Martelella mangrovi</name>
    <dbReference type="NCBI Taxonomy" id="1397477"/>
    <lineage>
        <taxon>Bacteria</taxon>
        <taxon>Pseudomonadati</taxon>
        <taxon>Pseudomonadota</taxon>
        <taxon>Alphaproteobacteria</taxon>
        <taxon>Hyphomicrobiales</taxon>
        <taxon>Aurantimonadaceae</taxon>
        <taxon>Martelella</taxon>
    </lineage>
</organism>
<feature type="coiled-coil region" evidence="1">
    <location>
        <begin position="19"/>
        <end position="46"/>
    </location>
</feature>
<dbReference type="EMBL" id="JBEPLY010000008">
    <property type="protein sequence ID" value="MET3600646.1"/>
    <property type="molecule type" value="Genomic_DNA"/>
</dbReference>
<evidence type="ECO:0000259" key="2">
    <source>
        <dbReference type="Pfam" id="PF10881"/>
    </source>
</evidence>
<feature type="domain" description="DUF2726" evidence="2">
    <location>
        <begin position="99"/>
        <end position="207"/>
    </location>
</feature>
<dbReference type="InterPro" id="IPR024402">
    <property type="entry name" value="DUF2726"/>
</dbReference>
<protein>
    <recommendedName>
        <fullName evidence="2">DUF2726 domain-containing protein</fullName>
    </recommendedName>
</protein>
<gene>
    <name evidence="3" type="ORF">ABID12_002596</name>
</gene>
<dbReference type="Proteomes" id="UP001549164">
    <property type="component" value="Unassembled WGS sequence"/>
</dbReference>
<sequence>MTTILLLLIGFTAGFFIRTVRAKSQADKAKRQADALDQQVGILQRELLAMRDAESRRLGDVARRKRFFEENDVSDVENQIRFISHTELRAVRPVNKEAVRVLYALDEWIDTHQPYWRMAFEVSMGAFIKTSSYDPDDRMQKAAFSSYNSKRVDFLLIDRFGQPVLAVEYHGTGHDMSDDAPDRMEVKRLALERAGIPLVEVPAKATKAEIVRMVDQKLTTDAPLAR</sequence>
<evidence type="ECO:0000313" key="4">
    <source>
        <dbReference type="Proteomes" id="UP001549164"/>
    </source>
</evidence>
<dbReference type="Pfam" id="PF10881">
    <property type="entry name" value="DUF2726"/>
    <property type="match status" value="1"/>
</dbReference>
<keyword evidence="1" id="KW-0175">Coiled coil</keyword>
<accession>A0ABV2ICY9</accession>
<reference evidence="3 4" key="1">
    <citation type="submission" date="2024-06" db="EMBL/GenBank/DDBJ databases">
        <title>Genomic Encyclopedia of Type Strains, Phase IV (KMG-IV): sequencing the most valuable type-strain genomes for metagenomic binning, comparative biology and taxonomic classification.</title>
        <authorList>
            <person name="Goeker M."/>
        </authorList>
    </citation>
    <scope>NUCLEOTIDE SEQUENCE [LARGE SCALE GENOMIC DNA]</scope>
    <source>
        <strain evidence="3 4">DSM 28102</strain>
    </source>
</reference>
<keyword evidence="4" id="KW-1185">Reference proteome</keyword>
<comment type="caution">
    <text evidence="3">The sequence shown here is derived from an EMBL/GenBank/DDBJ whole genome shotgun (WGS) entry which is preliminary data.</text>
</comment>
<evidence type="ECO:0000256" key="1">
    <source>
        <dbReference type="SAM" id="Coils"/>
    </source>
</evidence>
<evidence type="ECO:0000313" key="3">
    <source>
        <dbReference type="EMBL" id="MET3600646.1"/>
    </source>
</evidence>
<name>A0ABV2ICY9_9HYPH</name>
<proteinExistence type="predicted"/>